<evidence type="ECO:0000313" key="3">
    <source>
        <dbReference type="Proteomes" id="UP000553632"/>
    </source>
</evidence>
<keyword evidence="1" id="KW-0812">Transmembrane</keyword>
<name>A0A7J6UJL3_PEROL</name>
<evidence type="ECO:0000313" key="2">
    <source>
        <dbReference type="EMBL" id="KAF4757489.1"/>
    </source>
</evidence>
<dbReference type="Proteomes" id="UP000553632">
    <property type="component" value="Unassembled WGS sequence"/>
</dbReference>
<dbReference type="AlphaFoldDB" id="A0A7J6UJL3"/>
<protein>
    <submittedName>
        <fullName evidence="2">Uncharacterized protein</fullName>
    </submittedName>
</protein>
<comment type="caution">
    <text evidence="2">The sequence shown here is derived from an EMBL/GenBank/DDBJ whole genome shotgun (WGS) entry which is preliminary data.</text>
</comment>
<reference evidence="2 3" key="1">
    <citation type="submission" date="2020-04" db="EMBL/GenBank/DDBJ databases">
        <title>Perkinsus olseni comparative genomics.</title>
        <authorList>
            <person name="Bogema D.R."/>
        </authorList>
    </citation>
    <scope>NUCLEOTIDE SEQUENCE [LARGE SCALE GENOMIC DNA]</scope>
    <source>
        <strain evidence="2 3">ATCC PRA-207</strain>
    </source>
</reference>
<accession>A0A7J6UJL3</accession>
<evidence type="ECO:0000256" key="1">
    <source>
        <dbReference type="SAM" id="Phobius"/>
    </source>
</evidence>
<keyword evidence="1" id="KW-1133">Transmembrane helix</keyword>
<dbReference type="EMBL" id="JABANO010002610">
    <property type="protein sequence ID" value="KAF4757489.1"/>
    <property type="molecule type" value="Genomic_DNA"/>
</dbReference>
<organism evidence="2 3">
    <name type="scientific">Perkinsus olseni</name>
    <name type="common">Perkinsus atlanticus</name>
    <dbReference type="NCBI Taxonomy" id="32597"/>
    <lineage>
        <taxon>Eukaryota</taxon>
        <taxon>Sar</taxon>
        <taxon>Alveolata</taxon>
        <taxon>Perkinsozoa</taxon>
        <taxon>Perkinsea</taxon>
        <taxon>Perkinsida</taxon>
        <taxon>Perkinsidae</taxon>
        <taxon>Perkinsus</taxon>
    </lineage>
</organism>
<gene>
    <name evidence="2" type="ORF">FOZ63_009315</name>
</gene>
<feature type="transmembrane region" description="Helical" evidence="1">
    <location>
        <begin position="25"/>
        <end position="49"/>
    </location>
</feature>
<keyword evidence="1" id="KW-0472">Membrane</keyword>
<keyword evidence="3" id="KW-1185">Reference proteome</keyword>
<proteinExistence type="predicted"/>
<sequence length="147" mass="16238">MLCFVVALIVHLLIGVLVFRVPTFVFWTVLTICATYAFVTFTVGGFDILELEVWPRKRNVVLPSDGPLSYGNFIGAQNVGRKEEYAGLGRGGYDPPSTIWGNASGNKITSPLSIFSVGNPSTGSRAFRKDSIVSPRMEHRRSQSRHF</sequence>